<proteinExistence type="predicted"/>
<dbReference type="AlphaFoldDB" id="A0AAN8ZX62"/>
<gene>
    <name evidence="1" type="ORF">SK128_021683</name>
</gene>
<dbReference type="EMBL" id="JAXCGZ010021680">
    <property type="protein sequence ID" value="KAK7045913.1"/>
    <property type="molecule type" value="Genomic_DNA"/>
</dbReference>
<accession>A0AAN8ZX62</accession>
<evidence type="ECO:0000313" key="1">
    <source>
        <dbReference type="EMBL" id="KAK7045913.1"/>
    </source>
</evidence>
<dbReference type="Proteomes" id="UP001381693">
    <property type="component" value="Unassembled WGS sequence"/>
</dbReference>
<comment type="caution">
    <text evidence="1">The sequence shown here is derived from an EMBL/GenBank/DDBJ whole genome shotgun (WGS) entry which is preliminary data.</text>
</comment>
<feature type="non-terminal residue" evidence="1">
    <location>
        <position position="1"/>
    </location>
</feature>
<organism evidence="1 2">
    <name type="scientific">Halocaridina rubra</name>
    <name type="common">Hawaiian red shrimp</name>
    <dbReference type="NCBI Taxonomy" id="373956"/>
    <lineage>
        <taxon>Eukaryota</taxon>
        <taxon>Metazoa</taxon>
        <taxon>Ecdysozoa</taxon>
        <taxon>Arthropoda</taxon>
        <taxon>Crustacea</taxon>
        <taxon>Multicrustacea</taxon>
        <taxon>Malacostraca</taxon>
        <taxon>Eumalacostraca</taxon>
        <taxon>Eucarida</taxon>
        <taxon>Decapoda</taxon>
        <taxon>Pleocyemata</taxon>
        <taxon>Caridea</taxon>
        <taxon>Atyoidea</taxon>
        <taxon>Atyidae</taxon>
        <taxon>Halocaridina</taxon>
    </lineage>
</organism>
<name>A0AAN8ZX62_HALRR</name>
<reference evidence="1 2" key="1">
    <citation type="submission" date="2023-11" db="EMBL/GenBank/DDBJ databases">
        <title>Halocaridina rubra genome assembly.</title>
        <authorList>
            <person name="Smith C."/>
        </authorList>
    </citation>
    <scope>NUCLEOTIDE SEQUENCE [LARGE SCALE GENOMIC DNA]</scope>
    <source>
        <strain evidence="1">EP-1</strain>
        <tissue evidence="1">Whole</tissue>
    </source>
</reference>
<feature type="non-terminal residue" evidence="1">
    <location>
        <position position="73"/>
    </location>
</feature>
<protein>
    <submittedName>
        <fullName evidence="1">Uncharacterized protein</fullName>
    </submittedName>
</protein>
<keyword evidence="2" id="KW-1185">Reference proteome</keyword>
<evidence type="ECO:0000313" key="2">
    <source>
        <dbReference type="Proteomes" id="UP001381693"/>
    </source>
</evidence>
<sequence length="73" mass="8399">NCLHTYTLLEKEEEEEEERLWIVICNALMSILPCLTLGEENCNDAKFIEKRVQLMGKNTSKLTRPGRGASHYS</sequence>